<feature type="transmembrane region" description="Helical" evidence="7">
    <location>
        <begin position="140"/>
        <end position="164"/>
    </location>
</feature>
<organism evidence="9 10">
    <name type="scientific">Leucobacter chromiisoli</name>
    <dbReference type="NCBI Taxonomy" id="2796471"/>
    <lineage>
        <taxon>Bacteria</taxon>
        <taxon>Bacillati</taxon>
        <taxon>Actinomycetota</taxon>
        <taxon>Actinomycetes</taxon>
        <taxon>Micrococcales</taxon>
        <taxon>Microbacteriaceae</taxon>
        <taxon>Leucobacter</taxon>
    </lineage>
</organism>
<keyword evidence="10" id="KW-1185">Reference proteome</keyword>
<name>A0A934Q6H9_9MICO</name>
<feature type="transmembrane region" description="Helical" evidence="7">
    <location>
        <begin position="220"/>
        <end position="240"/>
    </location>
</feature>
<evidence type="ECO:0000256" key="1">
    <source>
        <dbReference type="ARBA" id="ARBA00004651"/>
    </source>
</evidence>
<feature type="transmembrane region" description="Helical" evidence="7">
    <location>
        <begin position="260"/>
        <end position="284"/>
    </location>
</feature>
<dbReference type="SUPFAM" id="SSF161098">
    <property type="entry name" value="MetI-like"/>
    <property type="match status" value="1"/>
</dbReference>
<evidence type="ECO:0000313" key="9">
    <source>
        <dbReference type="EMBL" id="MBK0417487.1"/>
    </source>
</evidence>
<evidence type="ECO:0000256" key="6">
    <source>
        <dbReference type="ARBA" id="ARBA00023136"/>
    </source>
</evidence>
<evidence type="ECO:0000256" key="7">
    <source>
        <dbReference type="RuleBase" id="RU363032"/>
    </source>
</evidence>
<feature type="transmembrane region" description="Helical" evidence="7">
    <location>
        <begin position="95"/>
        <end position="120"/>
    </location>
</feature>
<keyword evidence="5 7" id="KW-1133">Transmembrane helix</keyword>
<feature type="domain" description="ABC transmembrane type-1" evidence="8">
    <location>
        <begin position="91"/>
        <end position="281"/>
    </location>
</feature>
<proteinExistence type="inferred from homology"/>
<dbReference type="PANTHER" id="PTHR43386">
    <property type="entry name" value="OLIGOPEPTIDE TRANSPORT SYSTEM PERMEASE PROTEIN APPC"/>
    <property type="match status" value="1"/>
</dbReference>
<evidence type="ECO:0000313" key="10">
    <source>
        <dbReference type="Proteomes" id="UP000608530"/>
    </source>
</evidence>
<dbReference type="GO" id="GO:0055085">
    <property type="term" value="P:transmembrane transport"/>
    <property type="evidence" value="ECO:0007669"/>
    <property type="project" value="InterPro"/>
</dbReference>
<evidence type="ECO:0000256" key="4">
    <source>
        <dbReference type="ARBA" id="ARBA00022692"/>
    </source>
</evidence>
<dbReference type="Proteomes" id="UP000608530">
    <property type="component" value="Unassembled WGS sequence"/>
</dbReference>
<dbReference type="RefSeq" id="WP_200112627.1">
    <property type="nucleotide sequence ID" value="NZ_JAEHOH010000001.1"/>
</dbReference>
<evidence type="ECO:0000256" key="2">
    <source>
        <dbReference type="ARBA" id="ARBA00022448"/>
    </source>
</evidence>
<dbReference type="EMBL" id="JAEHOH010000001">
    <property type="protein sequence ID" value="MBK0417487.1"/>
    <property type="molecule type" value="Genomic_DNA"/>
</dbReference>
<dbReference type="Pfam" id="PF00528">
    <property type="entry name" value="BPD_transp_1"/>
    <property type="match status" value="1"/>
</dbReference>
<evidence type="ECO:0000256" key="3">
    <source>
        <dbReference type="ARBA" id="ARBA00022475"/>
    </source>
</evidence>
<dbReference type="PANTHER" id="PTHR43386:SF1">
    <property type="entry name" value="D,D-DIPEPTIDE TRANSPORT SYSTEM PERMEASE PROTEIN DDPC-RELATED"/>
    <property type="match status" value="1"/>
</dbReference>
<keyword evidence="6 7" id="KW-0472">Membrane</keyword>
<feature type="transmembrane region" description="Helical" evidence="7">
    <location>
        <begin position="29"/>
        <end position="51"/>
    </location>
</feature>
<sequence length="294" mass="30690">MVSAGVVGFARRDGKATAVRMRGEAGAQIMIWTGAALVGLVALFAVLAPWVSPWGPVEIDAEAIRSAPSGDHPLGTDVNGMDVLSRLAYAARVDLLVAIVAVALAVAGGAILGVTTGYAGGWFDAVVMRLLEIVQSFPTFILALAVAALLGPGVVNLTIVVAIVSVPSYARLIRAEVRTVRELAYVDAARTSGISTLAVLVRHVLPNSLTAVRIVAPLNVGWAMLALAGLSFLGLGVPIPEPEWGAMISQGTSDLVSGRLWTTVPPGLFLVICVLGFSLLGEGLQERENRRRTR</sequence>
<keyword evidence="2 7" id="KW-0813">Transport</keyword>
<dbReference type="GO" id="GO:0005886">
    <property type="term" value="C:plasma membrane"/>
    <property type="evidence" value="ECO:0007669"/>
    <property type="project" value="UniProtKB-SubCell"/>
</dbReference>
<dbReference type="InterPro" id="IPR050366">
    <property type="entry name" value="BP-dependent_transpt_permease"/>
</dbReference>
<dbReference type="Gene3D" id="1.10.3720.10">
    <property type="entry name" value="MetI-like"/>
    <property type="match status" value="1"/>
</dbReference>
<dbReference type="InterPro" id="IPR035906">
    <property type="entry name" value="MetI-like_sf"/>
</dbReference>
<evidence type="ECO:0000256" key="5">
    <source>
        <dbReference type="ARBA" id="ARBA00022989"/>
    </source>
</evidence>
<accession>A0A934Q6H9</accession>
<gene>
    <name evidence="9" type="ORF">JD276_00340</name>
</gene>
<dbReference type="CDD" id="cd06261">
    <property type="entry name" value="TM_PBP2"/>
    <property type="match status" value="1"/>
</dbReference>
<dbReference type="InterPro" id="IPR000515">
    <property type="entry name" value="MetI-like"/>
</dbReference>
<protein>
    <submittedName>
        <fullName evidence="9">ABC transporter permease</fullName>
    </submittedName>
</protein>
<reference evidence="9" key="1">
    <citation type="submission" date="2020-12" db="EMBL/GenBank/DDBJ databases">
        <title>Leucobacter sp. CAS1, isolated from Chromium sludge.</title>
        <authorList>
            <person name="Xu Z."/>
        </authorList>
    </citation>
    <scope>NUCLEOTIDE SEQUENCE</scope>
    <source>
        <strain evidence="9">CSA1</strain>
    </source>
</reference>
<keyword evidence="3" id="KW-1003">Cell membrane</keyword>
<comment type="similarity">
    <text evidence="7">Belongs to the binding-protein-dependent transport system permease family.</text>
</comment>
<dbReference type="PROSITE" id="PS50928">
    <property type="entry name" value="ABC_TM1"/>
    <property type="match status" value="1"/>
</dbReference>
<dbReference type="AlphaFoldDB" id="A0A934Q6H9"/>
<comment type="subcellular location">
    <subcellularLocation>
        <location evidence="1 7">Cell membrane</location>
        <topology evidence="1 7">Multi-pass membrane protein</topology>
    </subcellularLocation>
</comment>
<evidence type="ECO:0000259" key="8">
    <source>
        <dbReference type="PROSITE" id="PS50928"/>
    </source>
</evidence>
<comment type="caution">
    <text evidence="9">The sequence shown here is derived from an EMBL/GenBank/DDBJ whole genome shotgun (WGS) entry which is preliminary data.</text>
</comment>
<keyword evidence="4 7" id="KW-0812">Transmembrane</keyword>